<evidence type="ECO:0000256" key="2">
    <source>
        <dbReference type="ARBA" id="ARBA00023235"/>
    </source>
</evidence>
<proteinExistence type="inferred from homology"/>
<dbReference type="SUPFAM" id="SSF48208">
    <property type="entry name" value="Six-hairpin glycosidases"/>
    <property type="match status" value="1"/>
</dbReference>
<dbReference type="GO" id="GO:0016853">
    <property type="term" value="F:isomerase activity"/>
    <property type="evidence" value="ECO:0007669"/>
    <property type="project" value="UniProtKB-KW"/>
</dbReference>
<accession>A0A286G977</accession>
<reference evidence="4" key="1">
    <citation type="submission" date="2017-09" db="EMBL/GenBank/DDBJ databases">
        <authorList>
            <person name="Varghese N."/>
            <person name="Submissions S."/>
        </authorList>
    </citation>
    <scope>NUCLEOTIDE SEQUENCE [LARGE SCALE GENOMIC DNA]</scope>
    <source>
        <strain evidence="4">DSM 29961</strain>
    </source>
</reference>
<dbReference type="InterPro" id="IPR012341">
    <property type="entry name" value="6hp_glycosidase-like_sf"/>
</dbReference>
<dbReference type="Proteomes" id="UP000219452">
    <property type="component" value="Unassembled WGS sequence"/>
</dbReference>
<comment type="similarity">
    <text evidence="1">Belongs to the N-acylglucosamine 2-epimerase family.</text>
</comment>
<name>A0A286G977_9BACT</name>
<evidence type="ECO:0000313" key="4">
    <source>
        <dbReference type="Proteomes" id="UP000219452"/>
    </source>
</evidence>
<dbReference type="AlphaFoldDB" id="A0A286G977"/>
<sequence>MTNETLRQCRQELYHHLTTELLPFWTARTADHVHGGFITHFDEHGHDSGEDEKSLIAQTRSIYTYASAHRAGYGSGELADLARHGVDYLLNRMWDHEHGGFYWMTNRKGEVTNDQKIVYGQSFAIYCLSEYTLATGDERGIEYAQKVFDLLQKYGADTCYGGYFEMFDRNWTLKGPGAAGGNRKTLDAHMHLMEAFTTLYECTRQPIHRRKLLEVISLLVGKVMHPVYGTGVPQFWADWRVAPQIKFDVIWGWDRFTEDGAKEAAEDNTSYGHNAEFAWLLLHALAVLEIPHETYFSQLQKSFSHAVDHGVDWEFGGVFVEGSHSGKVYDREKEFWQQAEVLIGFLDAYRIFGEEKYWRAYENVHRFVMDKMVNHPVGEWWPLMTRKGVPIWTHMSHSWKINYHTVRSMVQSIRRLDMLLSSETSGNGTAVTSSLQTPT</sequence>
<dbReference type="InterPro" id="IPR010819">
    <property type="entry name" value="AGE/CE"/>
</dbReference>
<keyword evidence="4" id="KW-1185">Reference proteome</keyword>
<gene>
    <name evidence="3" type="ORF">SAMN06269250_3634</name>
</gene>
<protein>
    <submittedName>
        <fullName evidence="3">Mannobiose 2-epimerase</fullName>
    </submittedName>
</protein>
<keyword evidence="2" id="KW-0413">Isomerase</keyword>
<dbReference type="PANTHER" id="PTHR15108">
    <property type="entry name" value="N-ACYLGLUCOSAMINE-2-EPIMERASE"/>
    <property type="match status" value="1"/>
</dbReference>
<dbReference type="EMBL" id="OCNH01000003">
    <property type="protein sequence ID" value="SOD91776.1"/>
    <property type="molecule type" value="Genomic_DNA"/>
</dbReference>
<dbReference type="OrthoDB" id="5141876at2"/>
<dbReference type="Pfam" id="PF07221">
    <property type="entry name" value="GlcNAc_2-epim"/>
    <property type="match status" value="1"/>
</dbReference>
<evidence type="ECO:0000256" key="1">
    <source>
        <dbReference type="ARBA" id="ARBA00008558"/>
    </source>
</evidence>
<dbReference type="Gene3D" id="1.50.10.10">
    <property type="match status" value="1"/>
</dbReference>
<evidence type="ECO:0000313" key="3">
    <source>
        <dbReference type="EMBL" id="SOD91776.1"/>
    </source>
</evidence>
<organism evidence="3 4">
    <name type="scientific">Spirosoma fluviale</name>
    <dbReference type="NCBI Taxonomy" id="1597977"/>
    <lineage>
        <taxon>Bacteria</taxon>
        <taxon>Pseudomonadati</taxon>
        <taxon>Bacteroidota</taxon>
        <taxon>Cytophagia</taxon>
        <taxon>Cytophagales</taxon>
        <taxon>Cytophagaceae</taxon>
        <taxon>Spirosoma</taxon>
    </lineage>
</organism>
<dbReference type="InterPro" id="IPR008928">
    <property type="entry name" value="6-hairpin_glycosidase_sf"/>
</dbReference>
<dbReference type="GO" id="GO:0005975">
    <property type="term" value="P:carbohydrate metabolic process"/>
    <property type="evidence" value="ECO:0007669"/>
    <property type="project" value="InterPro"/>
</dbReference>
<dbReference type="RefSeq" id="WP_097127202.1">
    <property type="nucleotide sequence ID" value="NZ_OCNH01000003.1"/>
</dbReference>